<dbReference type="PANTHER" id="PTHR30537">
    <property type="entry name" value="HTH-TYPE TRANSCRIPTIONAL REGULATOR"/>
    <property type="match status" value="1"/>
</dbReference>
<dbReference type="Pfam" id="PF03466">
    <property type="entry name" value="LysR_substrate"/>
    <property type="match status" value="1"/>
</dbReference>
<name>A0A1Y6BP64_9PROT</name>
<keyword evidence="7" id="KW-1185">Reference proteome</keyword>
<evidence type="ECO:0000256" key="1">
    <source>
        <dbReference type="ARBA" id="ARBA00009437"/>
    </source>
</evidence>
<dbReference type="AlphaFoldDB" id="A0A1Y6BP64"/>
<evidence type="ECO:0000313" key="6">
    <source>
        <dbReference type="EMBL" id="SMF12993.1"/>
    </source>
</evidence>
<dbReference type="InterPro" id="IPR036390">
    <property type="entry name" value="WH_DNA-bd_sf"/>
</dbReference>
<evidence type="ECO:0000313" key="7">
    <source>
        <dbReference type="Proteomes" id="UP000192917"/>
    </source>
</evidence>
<dbReference type="Gene3D" id="1.10.10.10">
    <property type="entry name" value="Winged helix-like DNA-binding domain superfamily/Winged helix DNA-binding domain"/>
    <property type="match status" value="1"/>
</dbReference>
<reference evidence="6 7" key="1">
    <citation type="submission" date="2017-04" db="EMBL/GenBank/DDBJ databases">
        <authorList>
            <person name="Afonso C.L."/>
            <person name="Miller P.J."/>
            <person name="Scott M.A."/>
            <person name="Spackman E."/>
            <person name="Goraichik I."/>
            <person name="Dimitrov K.M."/>
            <person name="Suarez D.L."/>
            <person name="Swayne D.E."/>
        </authorList>
    </citation>
    <scope>NUCLEOTIDE SEQUENCE [LARGE SCALE GENOMIC DNA]</scope>
    <source>
        <strain evidence="6 7">USBA 355</strain>
    </source>
</reference>
<dbReference type="InterPro" id="IPR000847">
    <property type="entry name" value="LysR_HTH_N"/>
</dbReference>
<dbReference type="Gene3D" id="3.40.190.10">
    <property type="entry name" value="Periplasmic binding protein-like II"/>
    <property type="match status" value="2"/>
</dbReference>
<dbReference type="CDD" id="cd08432">
    <property type="entry name" value="PBP2_GcdR_TrpI_HvrB_AmpR_like"/>
    <property type="match status" value="1"/>
</dbReference>
<dbReference type="Pfam" id="PF00126">
    <property type="entry name" value="HTH_1"/>
    <property type="match status" value="1"/>
</dbReference>
<comment type="similarity">
    <text evidence="1">Belongs to the LysR transcriptional regulatory family.</text>
</comment>
<dbReference type="InterPro" id="IPR036388">
    <property type="entry name" value="WH-like_DNA-bd_sf"/>
</dbReference>
<dbReference type="FunFam" id="1.10.10.10:FF:000001">
    <property type="entry name" value="LysR family transcriptional regulator"/>
    <property type="match status" value="1"/>
</dbReference>
<evidence type="ECO:0000259" key="5">
    <source>
        <dbReference type="PROSITE" id="PS50931"/>
    </source>
</evidence>
<proteinExistence type="inferred from homology"/>
<gene>
    <name evidence="6" type="ORF">SAMN05428998_105125</name>
</gene>
<dbReference type="InterPro" id="IPR005119">
    <property type="entry name" value="LysR_subst-bd"/>
</dbReference>
<protein>
    <submittedName>
        <fullName evidence="6">LysR family transcriptional regulator, glycine cleavage system transcriptional activator</fullName>
    </submittedName>
</protein>
<dbReference type="PRINTS" id="PR00039">
    <property type="entry name" value="HTHLYSR"/>
</dbReference>
<dbReference type="GO" id="GO:0003700">
    <property type="term" value="F:DNA-binding transcription factor activity"/>
    <property type="evidence" value="ECO:0007669"/>
    <property type="project" value="InterPro"/>
</dbReference>
<keyword evidence="2" id="KW-0805">Transcription regulation</keyword>
<dbReference type="STRING" id="560819.SAMN05428998_105125"/>
<dbReference type="Proteomes" id="UP000192917">
    <property type="component" value="Unassembled WGS sequence"/>
</dbReference>
<keyword evidence="3" id="KW-0238">DNA-binding</keyword>
<evidence type="ECO:0000256" key="2">
    <source>
        <dbReference type="ARBA" id="ARBA00023015"/>
    </source>
</evidence>
<dbReference type="SUPFAM" id="SSF46785">
    <property type="entry name" value="Winged helix' DNA-binding domain"/>
    <property type="match status" value="1"/>
</dbReference>
<evidence type="ECO:0000256" key="3">
    <source>
        <dbReference type="ARBA" id="ARBA00023125"/>
    </source>
</evidence>
<dbReference type="PANTHER" id="PTHR30537:SF79">
    <property type="entry name" value="TRANSCRIPTIONAL REGULATOR-RELATED"/>
    <property type="match status" value="1"/>
</dbReference>
<dbReference type="GO" id="GO:0006351">
    <property type="term" value="P:DNA-templated transcription"/>
    <property type="evidence" value="ECO:0007669"/>
    <property type="project" value="TreeGrafter"/>
</dbReference>
<feature type="domain" description="HTH lysR-type" evidence="5">
    <location>
        <begin position="9"/>
        <end position="66"/>
    </location>
</feature>
<dbReference type="SUPFAM" id="SSF53850">
    <property type="entry name" value="Periplasmic binding protein-like II"/>
    <property type="match status" value="1"/>
</dbReference>
<dbReference type="EMBL" id="FWZX01000005">
    <property type="protein sequence ID" value="SMF12993.1"/>
    <property type="molecule type" value="Genomic_DNA"/>
</dbReference>
<organism evidence="6 7">
    <name type="scientific">Tistlia consotensis USBA 355</name>
    <dbReference type="NCBI Taxonomy" id="560819"/>
    <lineage>
        <taxon>Bacteria</taxon>
        <taxon>Pseudomonadati</taxon>
        <taxon>Pseudomonadota</taxon>
        <taxon>Alphaproteobacteria</taxon>
        <taxon>Rhodospirillales</taxon>
        <taxon>Rhodovibrionaceae</taxon>
        <taxon>Tistlia</taxon>
    </lineage>
</organism>
<evidence type="ECO:0000256" key="4">
    <source>
        <dbReference type="ARBA" id="ARBA00023163"/>
    </source>
</evidence>
<accession>A0A1Y6BP64</accession>
<keyword evidence="4" id="KW-0804">Transcription</keyword>
<dbReference type="InterPro" id="IPR058163">
    <property type="entry name" value="LysR-type_TF_proteobact-type"/>
</dbReference>
<dbReference type="GO" id="GO:0043565">
    <property type="term" value="F:sequence-specific DNA binding"/>
    <property type="evidence" value="ECO:0007669"/>
    <property type="project" value="TreeGrafter"/>
</dbReference>
<sequence length="299" mass="32016">MVEPKIPLPPFAALRAFHAAAARGRFRDAAEALGVTESAISHQVRRLEDFLRVALFDRSGSGVRLTAAGRRYLDQIDPAIRQIQAATEALLQPGGRTVVRVTAPPSLAASWLIPQLGAFERAHPDIELQLVATTRVLDLRRDQVDLAIRHGKGAWPGIEAGFLLEETALPVAAPGYLELASGEDPQAALRRVRLIVNTLNPDEWEEWARARGLVPPDLSGALELESAEQVLQVAEGGHGLALGRRPVVDDRLARGSLVAPFGAGDPTGAAHYLCRAAGAAPTTAARRVERWLHGLAGTT</sequence>
<dbReference type="PROSITE" id="PS50931">
    <property type="entry name" value="HTH_LYSR"/>
    <property type="match status" value="1"/>
</dbReference>